<accession>A0A565CCN5</accession>
<evidence type="ECO:0000256" key="1">
    <source>
        <dbReference type="SAM" id="Coils"/>
    </source>
</evidence>
<feature type="coiled-coil region" evidence="1">
    <location>
        <begin position="63"/>
        <end position="97"/>
    </location>
</feature>
<name>A0A565CCN5_9BRAS</name>
<protein>
    <submittedName>
        <fullName evidence="2">Uncharacterized protein</fullName>
    </submittedName>
</protein>
<comment type="caution">
    <text evidence="2">The sequence shown here is derived from an EMBL/GenBank/DDBJ whole genome shotgun (WGS) entry which is preliminary data.</text>
</comment>
<gene>
    <name evidence="2" type="ORF">ANE_LOCUS21838</name>
</gene>
<dbReference type="AlphaFoldDB" id="A0A565CCN5"/>
<organism evidence="2 3">
    <name type="scientific">Arabis nemorensis</name>
    <dbReference type="NCBI Taxonomy" id="586526"/>
    <lineage>
        <taxon>Eukaryota</taxon>
        <taxon>Viridiplantae</taxon>
        <taxon>Streptophyta</taxon>
        <taxon>Embryophyta</taxon>
        <taxon>Tracheophyta</taxon>
        <taxon>Spermatophyta</taxon>
        <taxon>Magnoliopsida</taxon>
        <taxon>eudicotyledons</taxon>
        <taxon>Gunneridae</taxon>
        <taxon>Pentapetalae</taxon>
        <taxon>rosids</taxon>
        <taxon>malvids</taxon>
        <taxon>Brassicales</taxon>
        <taxon>Brassicaceae</taxon>
        <taxon>Arabideae</taxon>
        <taxon>Arabis</taxon>
    </lineage>
</organism>
<dbReference type="EMBL" id="CABITT030000007">
    <property type="protein sequence ID" value="VVB11394.1"/>
    <property type="molecule type" value="Genomic_DNA"/>
</dbReference>
<evidence type="ECO:0000313" key="2">
    <source>
        <dbReference type="EMBL" id="VVB11394.1"/>
    </source>
</evidence>
<keyword evidence="3" id="KW-1185">Reference proteome</keyword>
<proteinExistence type="predicted"/>
<dbReference type="Proteomes" id="UP000489600">
    <property type="component" value="Unassembled WGS sequence"/>
</dbReference>
<sequence>MRGIVTQTKKKGRTLTIEEKNNIFLQCTEFDQKGNPFGIGGLSQKFNKEKRKISYETSPAPKLAEMQEELKSACLKLAEHDEENKRRDEELKELTQSHARISELEKLLSF</sequence>
<reference evidence="2" key="1">
    <citation type="submission" date="2019-07" db="EMBL/GenBank/DDBJ databases">
        <authorList>
            <person name="Dittberner H."/>
        </authorList>
    </citation>
    <scope>NUCLEOTIDE SEQUENCE [LARGE SCALE GENOMIC DNA]</scope>
</reference>
<evidence type="ECO:0000313" key="3">
    <source>
        <dbReference type="Proteomes" id="UP000489600"/>
    </source>
</evidence>
<keyword evidence="1" id="KW-0175">Coiled coil</keyword>
<dbReference type="OrthoDB" id="1112268at2759"/>